<protein>
    <submittedName>
        <fullName evidence="2">DUF1868-domain-containing protein</fullName>
    </submittedName>
</protein>
<organism evidence="2 3">
    <name type="scientific">Favolaschia claudopus</name>
    <dbReference type="NCBI Taxonomy" id="2862362"/>
    <lineage>
        <taxon>Eukaryota</taxon>
        <taxon>Fungi</taxon>
        <taxon>Dikarya</taxon>
        <taxon>Basidiomycota</taxon>
        <taxon>Agaricomycotina</taxon>
        <taxon>Agaricomycetes</taxon>
        <taxon>Agaricomycetidae</taxon>
        <taxon>Agaricales</taxon>
        <taxon>Marasmiineae</taxon>
        <taxon>Mycenaceae</taxon>
        <taxon>Favolaschia</taxon>
    </lineage>
</organism>
<dbReference type="Pfam" id="PF08975">
    <property type="entry name" value="2H-phosphodiest"/>
    <property type="match status" value="1"/>
</dbReference>
<feature type="domain" description="DUF1868" evidence="1">
    <location>
        <begin position="11"/>
        <end position="125"/>
    </location>
</feature>
<proteinExistence type="predicted"/>
<keyword evidence="3" id="KW-1185">Reference proteome</keyword>
<gene>
    <name evidence="2" type="ORF">R3P38DRAFT_2867777</name>
</gene>
<comment type="caution">
    <text evidence="2">The sequence shown here is derived from an EMBL/GenBank/DDBJ whole genome shotgun (WGS) entry which is preliminary data.</text>
</comment>
<dbReference type="SUPFAM" id="SSF55144">
    <property type="entry name" value="LigT-like"/>
    <property type="match status" value="1"/>
</dbReference>
<dbReference type="EMBL" id="JAWWNJ010000009">
    <property type="protein sequence ID" value="KAK7048169.1"/>
    <property type="molecule type" value="Genomic_DNA"/>
</dbReference>
<dbReference type="Proteomes" id="UP001362999">
    <property type="component" value="Unassembled WGS sequence"/>
</dbReference>
<reference evidence="2 3" key="1">
    <citation type="journal article" date="2024" name="J Genomics">
        <title>Draft genome sequencing and assembly of Favolaschia claudopus CIRM-BRFM 2984 isolated from oak limbs.</title>
        <authorList>
            <person name="Navarro D."/>
            <person name="Drula E."/>
            <person name="Chaduli D."/>
            <person name="Cazenave R."/>
            <person name="Ahrendt S."/>
            <person name="Wang J."/>
            <person name="Lipzen A."/>
            <person name="Daum C."/>
            <person name="Barry K."/>
            <person name="Grigoriev I.V."/>
            <person name="Favel A."/>
            <person name="Rosso M.N."/>
            <person name="Martin F."/>
        </authorList>
    </citation>
    <scope>NUCLEOTIDE SEQUENCE [LARGE SCALE GENOMIC DNA]</scope>
    <source>
        <strain evidence="2 3">CIRM-BRFM 2984</strain>
    </source>
</reference>
<dbReference type="InterPro" id="IPR015069">
    <property type="entry name" value="2H-PEstase_DUF1868"/>
</dbReference>
<sequence>MSSAAPGVPCKFDPDGNVQRYPGNTIIAHLSPSTEPELYQSMLKLHEKLKLSPLSHLYTLLPPSSWHMTIFEGVCDQVRIPSRWPDDLSIDASLEECTSLFSHKLSSFDLQCDPPYRMSITGFDPLVVGIGIHIEPRTGEENARLRELRDRLSPLLHIRSQDHASYVLHFTMAYLLRILTEEQDMEINNLLMDHFVEMPKLFSLGAPEFCAFDDMFAFKRLLYLKNQ</sequence>
<dbReference type="AlphaFoldDB" id="A0AAW0D8W9"/>
<accession>A0AAW0D8W9</accession>
<evidence type="ECO:0000313" key="3">
    <source>
        <dbReference type="Proteomes" id="UP001362999"/>
    </source>
</evidence>
<name>A0AAW0D8W9_9AGAR</name>
<dbReference type="InterPro" id="IPR009097">
    <property type="entry name" value="Cyclic_Pdiesterase"/>
</dbReference>
<dbReference type="Gene3D" id="3.90.1140.10">
    <property type="entry name" value="Cyclic phosphodiesterase"/>
    <property type="match status" value="1"/>
</dbReference>
<evidence type="ECO:0000259" key="1">
    <source>
        <dbReference type="Pfam" id="PF08975"/>
    </source>
</evidence>
<evidence type="ECO:0000313" key="2">
    <source>
        <dbReference type="EMBL" id="KAK7048169.1"/>
    </source>
</evidence>